<evidence type="ECO:0000313" key="1">
    <source>
        <dbReference type="EMBL" id="EHK64345.1"/>
    </source>
</evidence>
<proteinExistence type="predicted"/>
<keyword evidence="2" id="KW-1185">Reference proteome</keyword>
<dbReference type="EMBL" id="AGUF01000064">
    <property type="protein sequence ID" value="EHK64345.1"/>
    <property type="molecule type" value="Genomic_DNA"/>
</dbReference>
<name>H0FB80_9BURK</name>
<organism evidence="1 2">
    <name type="scientific">Achromobacter arsenitoxydans SY8</name>
    <dbReference type="NCBI Taxonomy" id="477184"/>
    <lineage>
        <taxon>Bacteria</taxon>
        <taxon>Pseudomonadati</taxon>
        <taxon>Pseudomonadota</taxon>
        <taxon>Betaproteobacteria</taxon>
        <taxon>Burkholderiales</taxon>
        <taxon>Alcaligenaceae</taxon>
        <taxon>Achromobacter</taxon>
    </lineage>
</organism>
<sequence>MLRHHGCLAERGAGKTWQKFEHEAPNDLWQMDWATSPRISSGAIP</sequence>
<evidence type="ECO:0000313" key="2">
    <source>
        <dbReference type="Proteomes" id="UP000003113"/>
    </source>
</evidence>
<dbReference type="AlphaFoldDB" id="H0FB80"/>
<gene>
    <name evidence="1" type="ORF">KYC_20184</name>
</gene>
<reference evidence="1 2" key="1">
    <citation type="journal article" date="2012" name="J. Bacteriol.">
        <title>Genome sequence of the highly efficient arsenite-oxidizing bacterium Achromobacter arsenitoxydans SY8.</title>
        <authorList>
            <person name="Li X."/>
            <person name="Hu Y."/>
            <person name="Gong J."/>
            <person name="Lin Y."/>
            <person name="Johnstone L."/>
            <person name="Rensing C."/>
            <person name="Wang G."/>
        </authorList>
    </citation>
    <scope>NUCLEOTIDE SEQUENCE [LARGE SCALE GENOMIC DNA]</scope>
    <source>
        <strain evidence="1 2">SY8</strain>
    </source>
</reference>
<comment type="caution">
    <text evidence="1">The sequence shown here is derived from an EMBL/GenBank/DDBJ whole genome shotgun (WGS) entry which is preliminary data.</text>
</comment>
<accession>H0FB80</accession>
<dbReference type="Proteomes" id="UP000003113">
    <property type="component" value="Unassembled WGS sequence"/>
</dbReference>
<protein>
    <submittedName>
        <fullName evidence="1">Uncharacterized protein</fullName>
    </submittedName>
</protein>